<name>A0A5C6S0C7_9RHOB</name>
<dbReference type="PANTHER" id="PTHR34979:SF1">
    <property type="entry name" value="INNER MEMBRANE PROTEIN YGAZ"/>
    <property type="match status" value="1"/>
</dbReference>
<evidence type="ECO:0000256" key="2">
    <source>
        <dbReference type="ARBA" id="ARBA00010735"/>
    </source>
</evidence>
<dbReference type="InterPro" id="IPR011606">
    <property type="entry name" value="Brnchd-chn_aa_trnsp_permease"/>
</dbReference>
<keyword evidence="7 8" id="KW-0472">Membrane</keyword>
<evidence type="ECO:0000256" key="3">
    <source>
        <dbReference type="ARBA" id="ARBA00022448"/>
    </source>
</evidence>
<evidence type="ECO:0000256" key="5">
    <source>
        <dbReference type="ARBA" id="ARBA00022692"/>
    </source>
</evidence>
<evidence type="ECO:0000313" key="9">
    <source>
        <dbReference type="EMBL" id="TXB68098.1"/>
    </source>
</evidence>
<dbReference type="OrthoDB" id="3579489at2"/>
<dbReference type="PANTHER" id="PTHR34979">
    <property type="entry name" value="INNER MEMBRANE PROTEIN YGAZ"/>
    <property type="match status" value="1"/>
</dbReference>
<proteinExistence type="inferred from homology"/>
<dbReference type="GO" id="GO:1903785">
    <property type="term" value="P:L-valine transmembrane transport"/>
    <property type="evidence" value="ECO:0007669"/>
    <property type="project" value="TreeGrafter"/>
</dbReference>
<dbReference type="GO" id="GO:0005886">
    <property type="term" value="C:plasma membrane"/>
    <property type="evidence" value="ECO:0007669"/>
    <property type="project" value="UniProtKB-SubCell"/>
</dbReference>
<keyword evidence="4" id="KW-1003">Cell membrane</keyword>
<comment type="similarity">
    <text evidence="2">Belongs to the AzlC family.</text>
</comment>
<feature type="transmembrane region" description="Helical" evidence="8">
    <location>
        <begin position="39"/>
        <end position="61"/>
    </location>
</feature>
<organism evidence="9 10">
    <name type="scientific">Paracoccus aurantiacus</name>
    <dbReference type="NCBI Taxonomy" id="2599412"/>
    <lineage>
        <taxon>Bacteria</taxon>
        <taxon>Pseudomonadati</taxon>
        <taxon>Pseudomonadota</taxon>
        <taxon>Alphaproteobacteria</taxon>
        <taxon>Rhodobacterales</taxon>
        <taxon>Paracoccaceae</taxon>
        <taxon>Paracoccus</taxon>
    </lineage>
</organism>
<evidence type="ECO:0000256" key="1">
    <source>
        <dbReference type="ARBA" id="ARBA00004651"/>
    </source>
</evidence>
<evidence type="ECO:0000256" key="7">
    <source>
        <dbReference type="ARBA" id="ARBA00023136"/>
    </source>
</evidence>
<evidence type="ECO:0000256" key="6">
    <source>
        <dbReference type="ARBA" id="ARBA00022989"/>
    </source>
</evidence>
<evidence type="ECO:0000256" key="8">
    <source>
        <dbReference type="SAM" id="Phobius"/>
    </source>
</evidence>
<dbReference type="Pfam" id="PF03591">
    <property type="entry name" value="AzlC"/>
    <property type="match status" value="1"/>
</dbReference>
<accession>A0A5C6S0C7</accession>
<comment type="subcellular location">
    <subcellularLocation>
        <location evidence="1">Cell membrane</location>
        <topology evidence="1">Multi-pass membrane protein</topology>
    </subcellularLocation>
</comment>
<keyword evidence="3" id="KW-0813">Transport</keyword>
<reference evidence="9 10" key="1">
    <citation type="submission" date="2019-08" db="EMBL/GenBank/DDBJ databases">
        <authorList>
            <person name="Ye J."/>
        </authorList>
    </citation>
    <scope>NUCLEOTIDE SEQUENCE [LARGE SCALE GENOMIC DNA]</scope>
    <source>
        <strain evidence="9 10">TK008</strain>
    </source>
</reference>
<gene>
    <name evidence="9" type="ORF">FQV27_13005</name>
</gene>
<keyword evidence="6 8" id="KW-1133">Transmembrane helix</keyword>
<evidence type="ECO:0000313" key="10">
    <source>
        <dbReference type="Proteomes" id="UP000321562"/>
    </source>
</evidence>
<keyword evidence="5 8" id="KW-0812">Transmembrane</keyword>
<dbReference type="AlphaFoldDB" id="A0A5C6S0C7"/>
<dbReference type="RefSeq" id="WP_147099202.1">
    <property type="nucleotide sequence ID" value="NZ_JBHUFH010000003.1"/>
</dbReference>
<keyword evidence="10" id="KW-1185">Reference proteome</keyword>
<sequence length="260" mass="27144">MTKAPNAPSRRAAALEASRARALSRKPFQSMIHGATQSLPFLLVMVPFGMLFGVVATAAGFDLAQVMGFTVLVLAGASQFTAVQLLSDHAPIWLVILSSLAVNLRMAMYSASLVPWLGGASQPARAAVAYSLIDQTYALSIDYFQNTPKLSFAQRLGYFAGAAVVMCGAWMVFSFIGATVGRAIPESVPLDFAVPITFLAMIAPALRSLPHAAAATVAVIVSLLLAGLPAGVGPMIAAVLAMLTGAATETWIVRRHGGRA</sequence>
<feature type="transmembrane region" description="Helical" evidence="8">
    <location>
        <begin position="213"/>
        <end position="230"/>
    </location>
</feature>
<evidence type="ECO:0000256" key="4">
    <source>
        <dbReference type="ARBA" id="ARBA00022475"/>
    </source>
</evidence>
<feature type="transmembrane region" description="Helical" evidence="8">
    <location>
        <begin position="156"/>
        <end position="176"/>
    </location>
</feature>
<dbReference type="Proteomes" id="UP000321562">
    <property type="component" value="Unassembled WGS sequence"/>
</dbReference>
<protein>
    <submittedName>
        <fullName evidence="9">Branched-chain amino acid ABC transporter permease</fullName>
    </submittedName>
</protein>
<dbReference type="EMBL" id="VOPL01000005">
    <property type="protein sequence ID" value="TXB68098.1"/>
    <property type="molecule type" value="Genomic_DNA"/>
</dbReference>
<comment type="caution">
    <text evidence="9">The sequence shown here is derived from an EMBL/GenBank/DDBJ whole genome shotgun (WGS) entry which is preliminary data.</text>
</comment>
<feature type="transmembrane region" description="Helical" evidence="8">
    <location>
        <begin position="188"/>
        <end position="206"/>
    </location>
</feature>